<name>A0A1K1MX60_RUMFL</name>
<dbReference type="GO" id="GO:0005737">
    <property type="term" value="C:cytoplasm"/>
    <property type="evidence" value="ECO:0007669"/>
    <property type="project" value="TreeGrafter"/>
</dbReference>
<dbReference type="Gene3D" id="3.90.580.10">
    <property type="entry name" value="Zinc finger, CHC2-type domain"/>
    <property type="match status" value="1"/>
</dbReference>
<proteinExistence type="predicted"/>
<evidence type="ECO:0000256" key="1">
    <source>
        <dbReference type="ARBA" id="ARBA00022723"/>
    </source>
</evidence>
<dbReference type="GO" id="GO:0008270">
    <property type="term" value="F:zinc ion binding"/>
    <property type="evidence" value="ECO:0007669"/>
    <property type="project" value="UniProtKB-KW"/>
</dbReference>
<dbReference type="Pfam" id="PF01807">
    <property type="entry name" value="Zn_ribbon_DnaG"/>
    <property type="match status" value="1"/>
</dbReference>
<dbReference type="GO" id="GO:0006269">
    <property type="term" value="P:DNA replication, synthesis of primer"/>
    <property type="evidence" value="ECO:0007669"/>
    <property type="project" value="TreeGrafter"/>
</dbReference>
<dbReference type="GO" id="GO:0003677">
    <property type="term" value="F:DNA binding"/>
    <property type="evidence" value="ECO:0007669"/>
    <property type="project" value="InterPro"/>
</dbReference>
<dbReference type="GO" id="GO:0003899">
    <property type="term" value="F:DNA-directed RNA polymerase activity"/>
    <property type="evidence" value="ECO:0007669"/>
    <property type="project" value="InterPro"/>
</dbReference>
<dbReference type="PANTHER" id="PTHR30313:SF2">
    <property type="entry name" value="DNA PRIMASE"/>
    <property type="match status" value="1"/>
</dbReference>
<dbReference type="AlphaFoldDB" id="A0A1K1MX60"/>
<dbReference type="InterPro" id="IPR002694">
    <property type="entry name" value="Znf_CHC2"/>
</dbReference>
<evidence type="ECO:0000256" key="2">
    <source>
        <dbReference type="ARBA" id="ARBA00022771"/>
    </source>
</evidence>
<gene>
    <name evidence="5" type="ORF">SAMN02910280_1469</name>
</gene>
<keyword evidence="1" id="KW-0479">Metal-binding</keyword>
<dbReference type="SMART" id="SM00400">
    <property type="entry name" value="ZnF_CHCC"/>
    <property type="match status" value="1"/>
</dbReference>
<feature type="domain" description="Zinc finger CHC2-type" evidence="4">
    <location>
        <begin position="31"/>
        <end position="79"/>
    </location>
</feature>
<dbReference type="SUPFAM" id="SSF57783">
    <property type="entry name" value="Zinc beta-ribbon"/>
    <property type="match status" value="1"/>
</dbReference>
<keyword evidence="3" id="KW-0862">Zinc</keyword>
<dbReference type="Proteomes" id="UP000183461">
    <property type="component" value="Unassembled WGS sequence"/>
</dbReference>
<keyword evidence="2" id="KW-0863">Zinc-finger</keyword>
<evidence type="ECO:0000259" key="4">
    <source>
        <dbReference type="SMART" id="SM00400"/>
    </source>
</evidence>
<dbReference type="EMBL" id="FPIP01000003">
    <property type="protein sequence ID" value="SFW27641.1"/>
    <property type="molecule type" value="Genomic_DNA"/>
</dbReference>
<evidence type="ECO:0000256" key="3">
    <source>
        <dbReference type="ARBA" id="ARBA00022833"/>
    </source>
</evidence>
<sequence>MNIFEKVRESVTMKQVAELYSIDTRRGMINCIFHDDKTPSMKLYDDHYYCFGCGAHGDAVAFAAQVTGLSQYETAKQLCSAFGIVHSSNEPFIKPVIQRETQREKEGKAFRVLSDYYHLLCRFREEYAPRSQGEEPSPLFVESLNNQDEYENYCNIFISGTQEERKDFIENRKEVLERAGKRVREYYGNSITGRSSEYVISR</sequence>
<dbReference type="PANTHER" id="PTHR30313">
    <property type="entry name" value="DNA PRIMASE"/>
    <property type="match status" value="1"/>
</dbReference>
<protein>
    <submittedName>
        <fullName evidence="5">CHC2 zinc finger</fullName>
    </submittedName>
</protein>
<organism evidence="5 6">
    <name type="scientific">Ruminococcus flavefaciens</name>
    <dbReference type="NCBI Taxonomy" id="1265"/>
    <lineage>
        <taxon>Bacteria</taxon>
        <taxon>Bacillati</taxon>
        <taxon>Bacillota</taxon>
        <taxon>Clostridia</taxon>
        <taxon>Eubacteriales</taxon>
        <taxon>Oscillospiraceae</taxon>
        <taxon>Ruminococcus</taxon>
    </lineage>
</organism>
<dbReference type="InterPro" id="IPR036977">
    <property type="entry name" value="DNA_primase_Znf_CHC2"/>
</dbReference>
<evidence type="ECO:0000313" key="6">
    <source>
        <dbReference type="Proteomes" id="UP000183461"/>
    </source>
</evidence>
<accession>A0A1K1MX60</accession>
<reference evidence="5 6" key="1">
    <citation type="submission" date="2016-11" db="EMBL/GenBank/DDBJ databases">
        <authorList>
            <person name="Jaros S."/>
            <person name="Januszkiewicz K."/>
            <person name="Wedrychowicz H."/>
        </authorList>
    </citation>
    <scope>NUCLEOTIDE SEQUENCE [LARGE SCALE GENOMIC DNA]</scope>
    <source>
        <strain evidence="5 6">YL228</strain>
    </source>
</reference>
<dbReference type="RefSeq" id="WP_072299804.1">
    <property type="nucleotide sequence ID" value="NZ_FPIP01000003.1"/>
</dbReference>
<dbReference type="InterPro" id="IPR050219">
    <property type="entry name" value="DnaG_primase"/>
</dbReference>
<evidence type="ECO:0000313" key="5">
    <source>
        <dbReference type="EMBL" id="SFW27641.1"/>
    </source>
</evidence>